<dbReference type="Proteomes" id="UP000799538">
    <property type="component" value="Unassembled WGS sequence"/>
</dbReference>
<evidence type="ECO:0000313" key="6">
    <source>
        <dbReference type="EMBL" id="KAF2220276.1"/>
    </source>
</evidence>
<evidence type="ECO:0000313" key="7">
    <source>
        <dbReference type="Proteomes" id="UP000799538"/>
    </source>
</evidence>
<keyword evidence="7" id="KW-1185">Reference proteome</keyword>
<dbReference type="GO" id="GO:0004497">
    <property type="term" value="F:monooxygenase activity"/>
    <property type="evidence" value="ECO:0007669"/>
    <property type="project" value="InterPro"/>
</dbReference>
<evidence type="ECO:0000256" key="3">
    <source>
        <dbReference type="ARBA" id="ARBA00022827"/>
    </source>
</evidence>
<evidence type="ECO:0000256" key="2">
    <source>
        <dbReference type="ARBA" id="ARBA00022630"/>
    </source>
</evidence>
<reference evidence="7" key="1">
    <citation type="journal article" date="2020" name="Stud. Mycol.">
        <title>101 Dothideomycetes genomes: A test case for predicting lifestyles and emergence of pathogens.</title>
        <authorList>
            <person name="Haridas S."/>
            <person name="Albert R."/>
            <person name="Binder M."/>
            <person name="Bloem J."/>
            <person name="LaButti K."/>
            <person name="Salamov A."/>
            <person name="Andreopoulos B."/>
            <person name="Baker S."/>
            <person name="Barry K."/>
            <person name="Bills G."/>
            <person name="Bluhm B."/>
            <person name="Cannon C."/>
            <person name="Castanera R."/>
            <person name="Culley D."/>
            <person name="Daum C."/>
            <person name="Ezra D."/>
            <person name="Gonzalez J."/>
            <person name="Henrissat B."/>
            <person name="Kuo A."/>
            <person name="Liang C."/>
            <person name="Lipzen A."/>
            <person name="Lutzoni F."/>
            <person name="Magnuson J."/>
            <person name="Mondo S."/>
            <person name="Nolan M."/>
            <person name="Ohm R."/>
            <person name="Pangilinan J."/>
            <person name="Park H.-J."/>
            <person name="Ramirez L."/>
            <person name="Alfaro M."/>
            <person name="Sun H."/>
            <person name="Tritt A."/>
            <person name="Yoshinaga Y."/>
            <person name="Zwiers L.-H."/>
            <person name="Turgeon B."/>
            <person name="Goodwin S."/>
            <person name="Spatafora J."/>
            <person name="Crous P."/>
            <person name="Grigoriev I."/>
        </authorList>
    </citation>
    <scope>NUCLEOTIDE SEQUENCE [LARGE SCALE GENOMIC DNA]</scope>
    <source>
        <strain evidence="7">CECT 20119</strain>
    </source>
</reference>
<gene>
    <name evidence="6" type="ORF">BDZ85DRAFT_204600</name>
</gene>
<organism evidence="6 7">
    <name type="scientific">Elsinoe ampelina</name>
    <dbReference type="NCBI Taxonomy" id="302913"/>
    <lineage>
        <taxon>Eukaryota</taxon>
        <taxon>Fungi</taxon>
        <taxon>Dikarya</taxon>
        <taxon>Ascomycota</taxon>
        <taxon>Pezizomycotina</taxon>
        <taxon>Dothideomycetes</taxon>
        <taxon>Dothideomycetidae</taxon>
        <taxon>Myriangiales</taxon>
        <taxon>Elsinoaceae</taxon>
        <taxon>Elsinoe</taxon>
    </lineage>
</organism>
<proteinExistence type="inferred from homology"/>
<dbReference type="InterPro" id="IPR002938">
    <property type="entry name" value="FAD-bd"/>
</dbReference>
<keyword evidence="4" id="KW-0560">Oxidoreductase</keyword>
<accession>A0A6A6G3H0</accession>
<dbReference type="GO" id="GO:0071949">
    <property type="term" value="F:FAD binding"/>
    <property type="evidence" value="ECO:0007669"/>
    <property type="project" value="InterPro"/>
</dbReference>
<dbReference type="EMBL" id="ML992513">
    <property type="protein sequence ID" value="KAF2220276.1"/>
    <property type="molecule type" value="Genomic_DNA"/>
</dbReference>
<keyword evidence="2" id="KW-0285">Flavoprotein</keyword>
<dbReference type="PANTHER" id="PTHR47356">
    <property type="entry name" value="FAD-DEPENDENT MONOOXYGENASE ASQG-RELATED"/>
    <property type="match status" value="1"/>
</dbReference>
<dbReference type="InterPro" id="IPR050562">
    <property type="entry name" value="FAD_mOase_fung"/>
</dbReference>
<dbReference type="AlphaFoldDB" id="A0A6A6G3H0"/>
<dbReference type="OrthoDB" id="2431938at2759"/>
<evidence type="ECO:0000256" key="4">
    <source>
        <dbReference type="ARBA" id="ARBA00023002"/>
    </source>
</evidence>
<dbReference type="SUPFAM" id="SSF51905">
    <property type="entry name" value="FAD/NAD(P)-binding domain"/>
    <property type="match status" value="1"/>
</dbReference>
<keyword evidence="3" id="KW-0274">FAD</keyword>
<dbReference type="PRINTS" id="PR00420">
    <property type="entry name" value="RNGMNOXGNASE"/>
</dbReference>
<name>A0A6A6G3H0_9PEZI</name>
<evidence type="ECO:0000256" key="1">
    <source>
        <dbReference type="ARBA" id="ARBA00007992"/>
    </source>
</evidence>
<comment type="similarity">
    <text evidence="1">Belongs to the paxM FAD-dependent monooxygenase family.</text>
</comment>
<protein>
    <recommendedName>
        <fullName evidence="5">FAD-binding domain-containing protein</fullName>
    </recommendedName>
</protein>
<dbReference type="Pfam" id="PF01494">
    <property type="entry name" value="FAD_binding_3"/>
    <property type="match status" value="1"/>
</dbReference>
<evidence type="ECO:0000259" key="5">
    <source>
        <dbReference type="Pfam" id="PF01494"/>
    </source>
</evidence>
<feature type="domain" description="FAD-binding" evidence="5">
    <location>
        <begin position="10"/>
        <end position="318"/>
    </location>
</feature>
<dbReference type="Gene3D" id="3.50.50.60">
    <property type="entry name" value="FAD/NAD(P)-binding domain"/>
    <property type="match status" value="1"/>
</dbReference>
<dbReference type="PANTHER" id="PTHR47356:SF2">
    <property type="entry name" value="FAD-BINDING DOMAIN-CONTAINING PROTEIN-RELATED"/>
    <property type="match status" value="1"/>
</dbReference>
<dbReference type="InterPro" id="IPR036188">
    <property type="entry name" value="FAD/NAD-bd_sf"/>
</dbReference>
<sequence length="501" mass="55945">MSQDQKRPFRVVVVGAGIVGLSLSHCLQLAGIDHVVLEKHDKVVSVQGAALIIWPQVARIFDQFGILKRIHETTVPVCRERRRWPDGTINHTGKTVQTMSKNFDMPSIIFDRQRCVEHLYDGLPDKSYVRTSAKVDRVEHTESGIRVVTTDGRVEEGDIVIGSDGVHSTIRQQMWDHAAKDDPSAVPETDKNCFSTDFGGLFGVSDLTEDLKLLDSESNVTFGHGHTEMLFTQPGKAYWAIIFKDDHHKPPVRRDGSEQAMEALVEQYGDVPLTDHIKLKQLWKQRSRAGLLNIEEGMLEKWHSGRFVLVGDSAHKASLTYHLPLCLVIHTDPPKMTADLGLGANIAIEGAVTLCNILNRETKSDKHRHFTTAELSALFTEYQAARYVRAKAFTDLSGKATRMNSYQTYFGRFMTGYVAPWLAPIQLRKLSEAFAKGPKLDYVPTRTINEDAPGWKLGEKKEAEGASAVKYLVAAAAGGVAVSYLLMQRVEGRAWRFGMTF</sequence>